<dbReference type="Gene3D" id="1.25.20.10">
    <property type="entry name" value="Bacterial muramidases"/>
    <property type="match status" value="1"/>
</dbReference>
<dbReference type="Gene3D" id="1.10.1240.20">
    <property type="entry name" value="Lytic transglycosylase, superhelical linker domain"/>
    <property type="match status" value="1"/>
</dbReference>
<feature type="domain" description="Lytic transglycosylase superhelical linker" evidence="4">
    <location>
        <begin position="426"/>
        <end position="492"/>
    </location>
</feature>
<protein>
    <submittedName>
        <fullName evidence="5">Murein transglycosylase</fullName>
    </submittedName>
</protein>
<dbReference type="PANTHER" id="PTHR37423">
    <property type="entry name" value="SOLUBLE LYTIC MUREIN TRANSGLYCOSYLASE-RELATED"/>
    <property type="match status" value="1"/>
</dbReference>
<dbReference type="InterPro" id="IPR008939">
    <property type="entry name" value="Lytic_TGlycosylase_superhlx_U"/>
</dbReference>
<dbReference type="Proteomes" id="UP000254771">
    <property type="component" value="Unassembled WGS sequence"/>
</dbReference>
<dbReference type="SUPFAM" id="SSF53955">
    <property type="entry name" value="Lysozyme-like"/>
    <property type="match status" value="1"/>
</dbReference>
<keyword evidence="2" id="KW-0732">Signal</keyword>
<evidence type="ECO:0000256" key="2">
    <source>
        <dbReference type="ARBA" id="ARBA00022729"/>
    </source>
</evidence>
<evidence type="ECO:0000313" key="6">
    <source>
        <dbReference type="Proteomes" id="UP000254771"/>
    </source>
</evidence>
<dbReference type="InterPro" id="IPR008258">
    <property type="entry name" value="Transglycosylase_SLT_dom_1"/>
</dbReference>
<organism evidence="5 6">
    <name type="scientific">endosymbiont of Escarpia spicata</name>
    <dbReference type="NCBI Taxonomy" id="2200908"/>
    <lineage>
        <taxon>Bacteria</taxon>
        <taxon>Pseudomonadati</taxon>
        <taxon>Pseudomonadota</taxon>
        <taxon>Gammaproteobacteria</taxon>
        <taxon>sulfur-oxidizing symbionts</taxon>
    </lineage>
</organism>
<dbReference type="CDD" id="cd13401">
    <property type="entry name" value="Slt70-like"/>
    <property type="match status" value="1"/>
</dbReference>
<evidence type="ECO:0000256" key="1">
    <source>
        <dbReference type="ARBA" id="ARBA00007734"/>
    </source>
</evidence>
<dbReference type="SUPFAM" id="SSF48435">
    <property type="entry name" value="Bacterial muramidases"/>
    <property type="match status" value="1"/>
</dbReference>
<name>A0A370DSZ5_9GAMM</name>
<dbReference type="Gene3D" id="1.10.530.10">
    <property type="match status" value="1"/>
</dbReference>
<dbReference type="Pfam" id="PF00760">
    <property type="entry name" value="Cucumo_coat"/>
    <property type="match status" value="1"/>
</dbReference>
<evidence type="ECO:0000259" key="4">
    <source>
        <dbReference type="Pfam" id="PF14718"/>
    </source>
</evidence>
<dbReference type="PANTHER" id="PTHR37423:SF5">
    <property type="entry name" value="SOLUBLE LYTIC MUREIN TRANSGLYCOSYLASE"/>
    <property type="match status" value="1"/>
</dbReference>
<dbReference type="InterPro" id="IPR023346">
    <property type="entry name" value="Lysozyme-like_dom_sf"/>
</dbReference>
<dbReference type="Pfam" id="PF01464">
    <property type="entry name" value="SLT"/>
    <property type="match status" value="1"/>
</dbReference>
<comment type="caution">
    <text evidence="5">The sequence shown here is derived from an EMBL/GenBank/DDBJ whole genome shotgun (WGS) entry which is preliminary data.</text>
</comment>
<sequence length="669" mass="77997">MVQRNMPQTIRPKTWRPSRFIQWLCAALYLLPLWFSPVQATVTDLPENKAARQQFLDAEQALKKGQLKKYQALKHQLQTYPLLPYLEYQEITRYLARQDSQTIQTFIDKYADTPLASRLRNKWLDLLADKHRWKTYLDFAKPGGSIKRQCHRLLALIETGQQQHAFTQIEPVWLNGRSRPKACDPVFKAWNNAGELTDTLVWQRIGLAMQARQIRLARYLKRFLPNSEGNWVSLWIDIHRHPQKLMQNQRLLQNHPMRDEILVHGVRRLARKNPEKAFEFWQSLQLRGQFTDAQKLTVGRTLAANLVDTPGETFSRIIEQVVPKHLRLDPNLSDKQFRQALESQDWERVLATIADLSESDRAKERWRYWRARALLQLGQQEKGNQLLETLAKNRSYYGFMATNRLGTRFTMAHAAIDVSDDLVDRIASQPGMQRARELKILHRPIDARREWNWALSNRSTEELKGAARLAQQWDWPSQAIITLAKIRHWNDLELRFPLTHRTLIDRQAKSLDIDHAWIYAILRQESAFITDARSSAGAMGLMQLMPRTARDVATSTRHGPFKTRDLLKPGINIKLGTSYLESIYQKLQNNPVLATAAYNAGPWRVMKWLPKESQPTDVWIETVPFRETREYLKRVLAYTVIYSHRLGEAPLSLSEEWLKPIVLPEPAEG</sequence>
<dbReference type="InterPro" id="IPR012289">
    <property type="entry name" value="Lytic_TGlycosylase_superhlx_L"/>
</dbReference>
<dbReference type="Pfam" id="PF14718">
    <property type="entry name" value="SLT_L"/>
    <property type="match status" value="1"/>
</dbReference>
<gene>
    <name evidence="5" type="ORF">DIZ78_04665</name>
</gene>
<comment type="similarity">
    <text evidence="1">Belongs to the transglycosylase Slt family.</text>
</comment>
<feature type="domain" description="Transglycosylase SLT" evidence="3">
    <location>
        <begin position="504"/>
        <end position="612"/>
    </location>
</feature>
<evidence type="ECO:0000259" key="3">
    <source>
        <dbReference type="Pfam" id="PF01464"/>
    </source>
</evidence>
<reference evidence="5 6" key="1">
    <citation type="journal article" date="2018" name="ISME J.">
        <title>Endosymbiont genomes yield clues of tubeworm success.</title>
        <authorList>
            <person name="Li Y."/>
            <person name="Liles M.R."/>
            <person name="Halanych K.M."/>
        </authorList>
    </citation>
    <scope>NUCLEOTIDE SEQUENCE [LARGE SCALE GENOMIC DNA]</scope>
    <source>
        <strain evidence="5">A1462</strain>
    </source>
</reference>
<dbReference type="EMBL" id="QFXE01000005">
    <property type="protein sequence ID" value="RDH87837.1"/>
    <property type="molecule type" value="Genomic_DNA"/>
</dbReference>
<dbReference type="GO" id="GO:0004553">
    <property type="term" value="F:hydrolase activity, hydrolyzing O-glycosyl compounds"/>
    <property type="evidence" value="ECO:0007669"/>
    <property type="project" value="InterPro"/>
</dbReference>
<keyword evidence="6" id="KW-1185">Reference proteome</keyword>
<dbReference type="GO" id="GO:0042597">
    <property type="term" value="C:periplasmic space"/>
    <property type="evidence" value="ECO:0007669"/>
    <property type="project" value="InterPro"/>
</dbReference>
<proteinExistence type="inferred from homology"/>
<dbReference type="InterPro" id="IPR037061">
    <property type="entry name" value="Lytic_TGlycoase_superhlx_L_sf"/>
</dbReference>
<evidence type="ECO:0000313" key="5">
    <source>
        <dbReference type="EMBL" id="RDH87837.1"/>
    </source>
</evidence>
<accession>A0A370DSZ5</accession>
<dbReference type="AlphaFoldDB" id="A0A370DSZ5"/>